<reference evidence="1" key="1">
    <citation type="submission" date="2016-10" db="EMBL/GenBank/DDBJ databases">
        <title>Sequence of Gallionella enrichment culture.</title>
        <authorList>
            <person name="Poehlein A."/>
            <person name="Muehling M."/>
            <person name="Daniel R."/>
        </authorList>
    </citation>
    <scope>NUCLEOTIDE SEQUENCE</scope>
</reference>
<sequence length="274" mass="32580">MCCKIYFMILEHYNPELIIADDAYAWRYMSFEKIWDILSNDKIYFSRLDSFDDPLEGMPIKYIKAIYYANIRKFDSEYIQEKMPTRFEINGWQHGVFASCWYLTEGEKGKLSNHEESFAMWNLYSNAEGFCLKIKFSELKKIIENALIDFSDLEIFQAFFGRVEYLGYFDDFFTLDKTKTNIDILRSSIKHASYKHENEVRFLLLANNKELDRSGIEFKLKQRFIEVNPAIQIICHPDMDNQVFLTFKNKFEQIGISIQQSKLLTAKVISRFIK</sequence>
<accession>A0A1J5S086</accession>
<dbReference type="InterPro" id="IPR021352">
    <property type="entry name" value="DUF2971"/>
</dbReference>
<protein>
    <recommendedName>
        <fullName evidence="2">DUF2971 domain-containing protein</fullName>
    </recommendedName>
</protein>
<evidence type="ECO:0008006" key="2">
    <source>
        <dbReference type="Google" id="ProtNLM"/>
    </source>
</evidence>
<gene>
    <name evidence="1" type="ORF">GALL_228690</name>
</gene>
<proteinExistence type="predicted"/>
<dbReference type="Pfam" id="PF11185">
    <property type="entry name" value="DUF2971"/>
    <property type="match status" value="1"/>
</dbReference>
<comment type="caution">
    <text evidence="1">The sequence shown here is derived from an EMBL/GenBank/DDBJ whole genome shotgun (WGS) entry which is preliminary data.</text>
</comment>
<dbReference type="AlphaFoldDB" id="A0A1J5S086"/>
<evidence type="ECO:0000313" key="1">
    <source>
        <dbReference type="EMBL" id="OIQ95171.1"/>
    </source>
</evidence>
<dbReference type="EMBL" id="MLJW01000172">
    <property type="protein sequence ID" value="OIQ95171.1"/>
    <property type="molecule type" value="Genomic_DNA"/>
</dbReference>
<organism evidence="1">
    <name type="scientific">mine drainage metagenome</name>
    <dbReference type="NCBI Taxonomy" id="410659"/>
    <lineage>
        <taxon>unclassified sequences</taxon>
        <taxon>metagenomes</taxon>
        <taxon>ecological metagenomes</taxon>
    </lineage>
</organism>
<name>A0A1J5S086_9ZZZZ</name>